<dbReference type="Proteomes" id="UP000532373">
    <property type="component" value="Unassembled WGS sequence"/>
</dbReference>
<dbReference type="AlphaFoldDB" id="A0A8E2BG38"/>
<comment type="caution">
    <text evidence="1">The sequence shown here is derived from an EMBL/GenBank/DDBJ whole genome shotgun (WGS) entry which is preliminary data.</text>
</comment>
<sequence length="94" mass="10067">MHRIIYPNGDGVAVVIPAEKSGLPVEEIARKDVPAGVPFKIVATADIPVDRSLRGLWTADFSNPDGFGIGIAAWLAEHYAIVEAAHADEMEDSK</sequence>
<dbReference type="EMBL" id="JACHGI010000017">
    <property type="protein sequence ID" value="MBB6469597.1"/>
    <property type="molecule type" value="Genomic_DNA"/>
</dbReference>
<evidence type="ECO:0000313" key="1">
    <source>
        <dbReference type="EMBL" id="MBB6469597.1"/>
    </source>
</evidence>
<protein>
    <submittedName>
        <fullName evidence="1">Uncharacterized protein</fullName>
    </submittedName>
</protein>
<accession>A0A8E2BG38</accession>
<organism evidence="1 2">
    <name type="scientific">Aminobacter carboxidus</name>
    <dbReference type="NCBI Taxonomy" id="376165"/>
    <lineage>
        <taxon>Bacteria</taxon>
        <taxon>Pseudomonadati</taxon>
        <taxon>Pseudomonadota</taxon>
        <taxon>Alphaproteobacteria</taxon>
        <taxon>Hyphomicrobiales</taxon>
        <taxon>Phyllobacteriaceae</taxon>
        <taxon>Aminobacter</taxon>
    </lineage>
</organism>
<proteinExistence type="predicted"/>
<gene>
    <name evidence="1" type="ORF">HNQ96_005487</name>
</gene>
<name>A0A8E2BG38_9HYPH</name>
<evidence type="ECO:0000313" key="2">
    <source>
        <dbReference type="Proteomes" id="UP000532373"/>
    </source>
</evidence>
<dbReference type="RefSeq" id="WP_184773109.1">
    <property type="nucleotide sequence ID" value="NZ_JACHGI010000017.1"/>
</dbReference>
<reference evidence="1 2" key="1">
    <citation type="submission" date="2020-08" db="EMBL/GenBank/DDBJ databases">
        <title>Genomic Encyclopedia of Type Strains, Phase IV (KMG-IV): sequencing the most valuable type-strain genomes for metagenomic binning, comparative biology and taxonomic classification.</title>
        <authorList>
            <person name="Goeker M."/>
        </authorList>
    </citation>
    <scope>NUCLEOTIDE SEQUENCE [LARGE SCALE GENOMIC DNA]</scope>
    <source>
        <strain evidence="1 2">DSM 17454</strain>
    </source>
</reference>